<dbReference type="OMA" id="RMANDIM"/>
<organism evidence="2 3">
    <name type="scientific">Fusarium poae</name>
    <dbReference type="NCBI Taxonomy" id="36050"/>
    <lineage>
        <taxon>Eukaryota</taxon>
        <taxon>Fungi</taxon>
        <taxon>Dikarya</taxon>
        <taxon>Ascomycota</taxon>
        <taxon>Pezizomycotina</taxon>
        <taxon>Sordariomycetes</taxon>
        <taxon>Hypocreomycetidae</taxon>
        <taxon>Hypocreales</taxon>
        <taxon>Nectriaceae</taxon>
        <taxon>Fusarium</taxon>
    </lineage>
</organism>
<proteinExistence type="predicted"/>
<evidence type="ECO:0000313" key="2">
    <source>
        <dbReference type="EMBL" id="OBS29566.1"/>
    </source>
</evidence>
<keyword evidence="1" id="KW-0472">Membrane</keyword>
<accession>A0A1B8BA20</accession>
<evidence type="ECO:0000313" key="3">
    <source>
        <dbReference type="Proteomes" id="UP000091967"/>
    </source>
</evidence>
<dbReference type="Proteomes" id="UP000091967">
    <property type="component" value="Unassembled WGS sequence"/>
</dbReference>
<protein>
    <submittedName>
        <fullName evidence="2">Uncharacterized protein</fullName>
    </submittedName>
</protein>
<sequence length="360" mass="40450">MGNSQSVGSGIGDLFWPDNPHRRDRAFQLERDCRNAIDLFNTTKTQYDADVIRVKDLMDKYLKDHGFDSIAQLDSHVQGVLHGEELQKWHDLKVALSANNFISDLVLAISGIGVVLGAGVIGTLVLAGIVAGPAGWAALGVVATIAAALGAIVLVWGVIEGAIERDRLRDAINDLFTKRQEIYCQLRTLQAYKSWVAAFEIFFLDEDLKKKPDLFARRYQSQFEEDVARAKGSAVEKELRDLGRRRESWTNEDPYTAATVMLMMDEGVTAKESEMPTRNIVFSDEAQRQYSFPAQILEQYGRYECKFKTLDTGDVWTALVQGAQELKDRMVINLSEVRFRLVKEGSDGQVLENCKVIQFF</sequence>
<reference evidence="2 3" key="1">
    <citation type="submission" date="2016-06" db="EMBL/GenBank/DDBJ databases">
        <title>Living apart together: crosstalk between the core and supernumerary genomes in a fungal plant pathogen.</title>
        <authorList>
            <person name="Vanheule A."/>
            <person name="Audenaert K."/>
            <person name="Warris S."/>
            <person name="Van De Geest H."/>
            <person name="Schijlen E."/>
            <person name="Hofte M."/>
            <person name="De Saeger S."/>
            <person name="Haesaert G."/>
            <person name="Waalwijk C."/>
            <person name="Van Der Lee T."/>
        </authorList>
    </citation>
    <scope>NUCLEOTIDE SEQUENCE [LARGE SCALE GENOMIC DNA]</scope>
    <source>
        <strain evidence="2 3">2516</strain>
    </source>
</reference>
<name>A0A1B8BA20_FUSPO</name>
<evidence type="ECO:0000256" key="1">
    <source>
        <dbReference type="SAM" id="Phobius"/>
    </source>
</evidence>
<dbReference type="EMBL" id="LYXU01000001">
    <property type="protein sequence ID" value="OBS29566.1"/>
    <property type="molecule type" value="Genomic_DNA"/>
</dbReference>
<keyword evidence="1" id="KW-0812">Transmembrane</keyword>
<feature type="transmembrane region" description="Helical" evidence="1">
    <location>
        <begin position="105"/>
        <end position="130"/>
    </location>
</feature>
<dbReference type="AlphaFoldDB" id="A0A1B8BA20"/>
<comment type="caution">
    <text evidence="2">The sequence shown here is derived from an EMBL/GenBank/DDBJ whole genome shotgun (WGS) entry which is preliminary data.</text>
</comment>
<feature type="transmembrane region" description="Helical" evidence="1">
    <location>
        <begin position="136"/>
        <end position="159"/>
    </location>
</feature>
<keyword evidence="1" id="KW-1133">Transmembrane helix</keyword>
<gene>
    <name evidence="2" type="ORF">FPOA_03504</name>
</gene>
<keyword evidence="3" id="KW-1185">Reference proteome</keyword>